<evidence type="ECO:0000313" key="1">
    <source>
        <dbReference type="EMBL" id="XAY06115.1"/>
    </source>
</evidence>
<accession>A0AAU7AXD7</accession>
<organism evidence="1">
    <name type="scientific">Paraconexibacter sp. AEG42_29</name>
    <dbReference type="NCBI Taxonomy" id="2997339"/>
    <lineage>
        <taxon>Bacteria</taxon>
        <taxon>Bacillati</taxon>
        <taxon>Actinomycetota</taxon>
        <taxon>Thermoleophilia</taxon>
        <taxon>Solirubrobacterales</taxon>
        <taxon>Paraconexibacteraceae</taxon>
        <taxon>Paraconexibacter</taxon>
    </lineage>
</organism>
<gene>
    <name evidence="1" type="ORF">DSM112329_02978</name>
</gene>
<sequence length="117" mass="13425">MFHLDAETALAFAQVVVPSWRQERGCVILARQFDAANFQQWWESTGGDRRSIEAVLNHVHLWDVLPDTGEKDYLPLWNLGELMVSSWEQSLKRAFPDRAFSVTLDDEYGPTIRATSD</sequence>
<dbReference type="KEGG" id="parq:DSM112329_02978"/>
<dbReference type="RefSeq" id="WP_354697355.1">
    <property type="nucleotide sequence ID" value="NZ_CP114014.1"/>
</dbReference>
<name>A0AAU7AXD7_9ACTN</name>
<reference evidence="1" key="1">
    <citation type="submission" date="2022-12" db="EMBL/GenBank/DDBJ databases">
        <title>Paraconexibacter alkalitolerans sp. nov. and Baekduia alba sp. nov., isolated from soil and emended description of the genera Paraconexibacter (Chun et al., 2020) and Baekduia (An et al., 2020).</title>
        <authorList>
            <person name="Vieira S."/>
            <person name="Huber K.J."/>
            <person name="Geppert A."/>
            <person name="Wolf J."/>
            <person name="Neumann-Schaal M."/>
            <person name="Muesken M."/>
            <person name="Overmann J."/>
        </authorList>
    </citation>
    <scope>NUCLEOTIDE SEQUENCE</scope>
    <source>
        <strain evidence="1">AEG42_29</strain>
    </source>
</reference>
<dbReference type="EMBL" id="CP114014">
    <property type="protein sequence ID" value="XAY06115.1"/>
    <property type="molecule type" value="Genomic_DNA"/>
</dbReference>
<proteinExistence type="predicted"/>
<protein>
    <submittedName>
        <fullName evidence="1">Uncharacterized protein</fullName>
    </submittedName>
</protein>
<dbReference type="AlphaFoldDB" id="A0AAU7AXD7"/>